<keyword evidence="2" id="KW-1185">Reference proteome</keyword>
<dbReference type="EMBL" id="LSRX01000111">
    <property type="protein sequence ID" value="OLQ08759.1"/>
    <property type="molecule type" value="Genomic_DNA"/>
</dbReference>
<name>A0A1Q9EMU5_SYMMI</name>
<gene>
    <name evidence="1" type="ORF">AK812_SmicGene7746</name>
</gene>
<sequence>MSQALKPVPGRRDLGCLQKEWQNEVQLPSFFYGGAGCPEGRGSVAKRIAVQCRSSLKDQQVVSAKVVEEAPPVEADYAAVISCLPVGGDDPPMRGVRCYTSAPNQQSIMDSIIFNRVFDWRSRELHDKAFKQMYGGAAGRVSAGVDLNGKRVKYSTHWFARPKTLPMKSQDLAATY</sequence>
<dbReference type="AlphaFoldDB" id="A0A1Q9EMU5"/>
<protein>
    <submittedName>
        <fullName evidence="1">Uncharacterized protein</fullName>
    </submittedName>
</protein>
<evidence type="ECO:0000313" key="1">
    <source>
        <dbReference type="EMBL" id="OLQ08759.1"/>
    </source>
</evidence>
<comment type="caution">
    <text evidence="1">The sequence shown here is derived from an EMBL/GenBank/DDBJ whole genome shotgun (WGS) entry which is preliminary data.</text>
</comment>
<proteinExistence type="predicted"/>
<reference evidence="1 2" key="1">
    <citation type="submission" date="2016-02" db="EMBL/GenBank/DDBJ databases">
        <title>Genome analysis of coral dinoflagellate symbionts highlights evolutionary adaptations to a symbiotic lifestyle.</title>
        <authorList>
            <person name="Aranda M."/>
            <person name="Li Y."/>
            <person name="Liew Y.J."/>
            <person name="Baumgarten S."/>
            <person name="Simakov O."/>
            <person name="Wilson M."/>
            <person name="Piel J."/>
            <person name="Ashoor H."/>
            <person name="Bougouffa S."/>
            <person name="Bajic V.B."/>
            <person name="Ryu T."/>
            <person name="Ravasi T."/>
            <person name="Bayer T."/>
            <person name="Micklem G."/>
            <person name="Kim H."/>
            <person name="Bhak J."/>
            <person name="Lajeunesse T.C."/>
            <person name="Voolstra C.R."/>
        </authorList>
    </citation>
    <scope>NUCLEOTIDE SEQUENCE [LARGE SCALE GENOMIC DNA]</scope>
    <source>
        <strain evidence="1 2">CCMP2467</strain>
    </source>
</reference>
<dbReference type="Proteomes" id="UP000186817">
    <property type="component" value="Unassembled WGS sequence"/>
</dbReference>
<organism evidence="1 2">
    <name type="scientific">Symbiodinium microadriaticum</name>
    <name type="common">Dinoflagellate</name>
    <name type="synonym">Zooxanthella microadriatica</name>
    <dbReference type="NCBI Taxonomy" id="2951"/>
    <lineage>
        <taxon>Eukaryota</taxon>
        <taxon>Sar</taxon>
        <taxon>Alveolata</taxon>
        <taxon>Dinophyceae</taxon>
        <taxon>Suessiales</taxon>
        <taxon>Symbiodiniaceae</taxon>
        <taxon>Symbiodinium</taxon>
    </lineage>
</organism>
<dbReference type="OrthoDB" id="421312at2759"/>
<evidence type="ECO:0000313" key="2">
    <source>
        <dbReference type="Proteomes" id="UP000186817"/>
    </source>
</evidence>
<accession>A0A1Q9EMU5</accession>